<dbReference type="NCBIfam" id="TIGR00229">
    <property type="entry name" value="sensory_box"/>
    <property type="match status" value="1"/>
</dbReference>
<proteinExistence type="predicted"/>
<dbReference type="Pfam" id="PF13426">
    <property type="entry name" value="PAS_9"/>
    <property type="match status" value="1"/>
</dbReference>
<evidence type="ECO:0000313" key="7">
    <source>
        <dbReference type="EMBL" id="QSX78793.1"/>
    </source>
</evidence>
<dbReference type="PROSITE" id="PS50112">
    <property type="entry name" value="PAS"/>
    <property type="match status" value="1"/>
</dbReference>
<evidence type="ECO:0000259" key="5">
    <source>
        <dbReference type="PROSITE" id="PS50109"/>
    </source>
</evidence>
<dbReference type="InterPro" id="IPR000014">
    <property type="entry name" value="PAS"/>
</dbReference>
<dbReference type="InterPro" id="IPR036097">
    <property type="entry name" value="HisK_dim/P_sf"/>
</dbReference>
<feature type="transmembrane region" description="Helical" evidence="4">
    <location>
        <begin position="6"/>
        <end position="27"/>
    </location>
</feature>
<dbReference type="SUPFAM" id="SSF47384">
    <property type="entry name" value="Homodimeric domain of signal transducing histidine kinase"/>
    <property type="match status" value="1"/>
</dbReference>
<evidence type="ECO:0000256" key="4">
    <source>
        <dbReference type="SAM" id="Phobius"/>
    </source>
</evidence>
<dbReference type="InterPro" id="IPR004358">
    <property type="entry name" value="Sig_transdc_His_kin-like_C"/>
</dbReference>
<dbReference type="PROSITE" id="PS50109">
    <property type="entry name" value="HIS_KIN"/>
    <property type="match status" value="1"/>
</dbReference>
<dbReference type="EMBL" id="CP071518">
    <property type="protein sequence ID" value="QSX78793.1"/>
    <property type="molecule type" value="Genomic_DNA"/>
</dbReference>
<name>A0A974Y038_9GAMM</name>
<keyword evidence="4" id="KW-1133">Transmembrane helix</keyword>
<dbReference type="PRINTS" id="PR00344">
    <property type="entry name" value="BCTRLSENSOR"/>
</dbReference>
<organism evidence="7 8">
    <name type="scientific">Agrilutibacter solisilvae</name>
    <dbReference type="NCBI Taxonomy" id="2763317"/>
    <lineage>
        <taxon>Bacteria</taxon>
        <taxon>Pseudomonadati</taxon>
        <taxon>Pseudomonadota</taxon>
        <taxon>Gammaproteobacteria</taxon>
        <taxon>Lysobacterales</taxon>
        <taxon>Lysobacteraceae</taxon>
        <taxon>Agrilutibacter</taxon>
    </lineage>
</organism>
<feature type="domain" description="Histidine kinase" evidence="5">
    <location>
        <begin position="196"/>
        <end position="411"/>
    </location>
</feature>
<dbReference type="CDD" id="cd00082">
    <property type="entry name" value="HisKA"/>
    <property type="match status" value="1"/>
</dbReference>
<accession>A0A974Y038</accession>
<keyword evidence="3" id="KW-0597">Phosphoprotein</keyword>
<dbReference type="Pfam" id="PF02518">
    <property type="entry name" value="HATPase_c"/>
    <property type="match status" value="1"/>
</dbReference>
<comment type="catalytic activity">
    <reaction evidence="1">
        <text>ATP + protein L-histidine = ADP + protein N-phospho-L-histidine.</text>
        <dbReference type="EC" id="2.7.13.3"/>
    </reaction>
</comment>
<dbReference type="SUPFAM" id="SSF55874">
    <property type="entry name" value="ATPase domain of HSP90 chaperone/DNA topoisomerase II/histidine kinase"/>
    <property type="match status" value="1"/>
</dbReference>
<dbReference type="SMART" id="SM00091">
    <property type="entry name" value="PAS"/>
    <property type="match status" value="1"/>
</dbReference>
<dbReference type="PANTHER" id="PTHR43065">
    <property type="entry name" value="SENSOR HISTIDINE KINASE"/>
    <property type="match status" value="1"/>
</dbReference>
<evidence type="ECO:0000259" key="6">
    <source>
        <dbReference type="PROSITE" id="PS50112"/>
    </source>
</evidence>
<evidence type="ECO:0000256" key="1">
    <source>
        <dbReference type="ARBA" id="ARBA00000085"/>
    </source>
</evidence>
<evidence type="ECO:0000256" key="2">
    <source>
        <dbReference type="ARBA" id="ARBA00012438"/>
    </source>
</evidence>
<dbReference type="GO" id="GO:0000155">
    <property type="term" value="F:phosphorelay sensor kinase activity"/>
    <property type="evidence" value="ECO:0007669"/>
    <property type="project" value="InterPro"/>
</dbReference>
<dbReference type="Gene3D" id="3.30.565.10">
    <property type="entry name" value="Histidine kinase-like ATPase, C-terminal domain"/>
    <property type="match status" value="1"/>
</dbReference>
<dbReference type="KEGG" id="lsf:I8J32_002360"/>
<reference evidence="7 8" key="1">
    <citation type="submission" date="2021-03" db="EMBL/GenBank/DDBJ databases">
        <title>Lysobacter sp. nov. isolated from soil of gangwondo yeongwol, south Korea.</title>
        <authorList>
            <person name="Kim K.R."/>
            <person name="Kim K.H."/>
            <person name="Jeon C.O."/>
        </authorList>
    </citation>
    <scope>NUCLEOTIDE SEQUENCE [LARGE SCALE GENOMIC DNA]</scope>
    <source>
        <strain evidence="7 8">R19</strain>
    </source>
</reference>
<dbReference type="CDD" id="cd00130">
    <property type="entry name" value="PAS"/>
    <property type="match status" value="1"/>
</dbReference>
<dbReference type="InterPro" id="IPR035965">
    <property type="entry name" value="PAS-like_dom_sf"/>
</dbReference>
<feature type="domain" description="PAS" evidence="6">
    <location>
        <begin position="49"/>
        <end position="93"/>
    </location>
</feature>
<dbReference type="SUPFAM" id="SSF55785">
    <property type="entry name" value="PYP-like sensor domain (PAS domain)"/>
    <property type="match status" value="1"/>
</dbReference>
<keyword evidence="4" id="KW-0812">Transmembrane</keyword>
<dbReference type="Pfam" id="PF00512">
    <property type="entry name" value="HisKA"/>
    <property type="match status" value="1"/>
</dbReference>
<dbReference type="Gene3D" id="3.30.450.20">
    <property type="entry name" value="PAS domain"/>
    <property type="match status" value="1"/>
</dbReference>
<dbReference type="Proteomes" id="UP000639274">
    <property type="component" value="Chromosome"/>
</dbReference>
<dbReference type="Gene3D" id="1.10.287.130">
    <property type="match status" value="1"/>
</dbReference>
<keyword evidence="4" id="KW-0472">Membrane</keyword>
<gene>
    <name evidence="7" type="ORF">I8J32_002360</name>
</gene>
<dbReference type="InterPro" id="IPR036890">
    <property type="entry name" value="HATPase_C_sf"/>
</dbReference>
<dbReference type="InterPro" id="IPR003661">
    <property type="entry name" value="HisK_dim/P_dom"/>
</dbReference>
<sequence length="415" mass="45630">MDWSEHAWRLLAAAILAFGVLLVPWWLAIRRNSRRIRTLEDIQFGLRRDEHRYRVAFEASPTAQFLVDANGRIVLANPQASHVFGYGGPDLLGMPIKALIPGCLSDPTYLGRDTFVDERLVHGTAPVQELLGHRKDGGQVSVAVGLRSITTSEGAFIMASVVDITRRVALEHETAEQRDELAHLARVGMLGELSGSMAHELNQPLAAILSNAQAAQRFLDHSPANLDEVRASLEDIVADDKRAGDVIRQVRALLKKQAADYRPLEINELVLEVLRIVRSDLVNRHATTSTELAADLPLVLGDRIQLQQVFINLLLNAADAMISCSEPRELTIRSSVTEHGWVEVCVIDSGCGIPPKNLLRIFEPFVTTKREGVGLGLSVCRSIIAAHEGRLWAENNPQRGATVHVALPPLADIAY</sequence>
<dbReference type="SMART" id="SM00387">
    <property type="entry name" value="HATPase_c"/>
    <property type="match status" value="1"/>
</dbReference>
<evidence type="ECO:0000313" key="8">
    <source>
        <dbReference type="Proteomes" id="UP000639274"/>
    </source>
</evidence>
<protein>
    <recommendedName>
        <fullName evidence="2">histidine kinase</fullName>
        <ecNumber evidence="2">2.7.13.3</ecNumber>
    </recommendedName>
</protein>
<keyword evidence="8" id="KW-1185">Reference proteome</keyword>
<dbReference type="AlphaFoldDB" id="A0A974Y038"/>
<dbReference type="PANTHER" id="PTHR43065:SF42">
    <property type="entry name" value="TWO-COMPONENT SENSOR PPRA"/>
    <property type="match status" value="1"/>
</dbReference>
<dbReference type="SMART" id="SM00388">
    <property type="entry name" value="HisKA"/>
    <property type="match status" value="1"/>
</dbReference>
<dbReference type="InterPro" id="IPR005467">
    <property type="entry name" value="His_kinase_dom"/>
</dbReference>
<dbReference type="RefSeq" id="WP_200615432.1">
    <property type="nucleotide sequence ID" value="NZ_CP071518.1"/>
</dbReference>
<evidence type="ECO:0000256" key="3">
    <source>
        <dbReference type="ARBA" id="ARBA00022553"/>
    </source>
</evidence>
<dbReference type="EC" id="2.7.13.3" evidence="2"/>
<dbReference type="InterPro" id="IPR003594">
    <property type="entry name" value="HATPase_dom"/>
</dbReference>